<evidence type="ECO:0000313" key="10">
    <source>
        <dbReference type="EMBL" id="PAV16979.1"/>
    </source>
</evidence>
<feature type="region of interest" description="Disordered" evidence="7">
    <location>
        <begin position="522"/>
        <end position="567"/>
    </location>
</feature>
<proteinExistence type="predicted"/>
<comment type="caution">
    <text evidence="10">The sequence shown here is derived from an EMBL/GenBank/DDBJ whole genome shotgun (WGS) entry which is preliminary data.</text>
</comment>
<dbReference type="PROSITE" id="PS00557">
    <property type="entry name" value="FMN_HYDROXY_ACID_DH_1"/>
    <property type="match status" value="1"/>
</dbReference>
<accession>A0A286UBQ5</accession>
<evidence type="ECO:0000256" key="5">
    <source>
        <dbReference type="ARBA" id="ARBA00023136"/>
    </source>
</evidence>
<keyword evidence="4" id="KW-1133">Transmembrane helix</keyword>
<dbReference type="InterPro" id="IPR013785">
    <property type="entry name" value="Aldolase_TIM"/>
</dbReference>
<dbReference type="InterPro" id="IPR037396">
    <property type="entry name" value="FMN_HAD"/>
</dbReference>
<dbReference type="PANTHER" id="PTHR12953">
    <property type="entry name" value="MEMBRANE PROTEIN CH1 RELATED"/>
    <property type="match status" value="1"/>
</dbReference>
<dbReference type="Proteomes" id="UP000217199">
    <property type="component" value="Unassembled WGS sequence"/>
</dbReference>
<dbReference type="Pfam" id="PF01070">
    <property type="entry name" value="FMN_dh"/>
    <property type="match status" value="1"/>
</dbReference>
<dbReference type="GO" id="GO:0016020">
    <property type="term" value="C:membrane"/>
    <property type="evidence" value="ECO:0007669"/>
    <property type="project" value="InterPro"/>
</dbReference>
<reference evidence="10 11" key="1">
    <citation type="journal article" date="2017" name="Mol. Ecol.">
        <title>Comparative and population genomic landscape of Phellinus noxius: A hypervariable fungus causing root rot in trees.</title>
        <authorList>
            <person name="Chung C.L."/>
            <person name="Lee T.J."/>
            <person name="Akiba M."/>
            <person name="Lee H.H."/>
            <person name="Kuo T.H."/>
            <person name="Liu D."/>
            <person name="Ke H.M."/>
            <person name="Yokoi T."/>
            <person name="Roa M.B."/>
            <person name="Lu M.J."/>
            <person name="Chang Y.Y."/>
            <person name="Ann P.J."/>
            <person name="Tsai J.N."/>
            <person name="Chen C.Y."/>
            <person name="Tzean S.S."/>
            <person name="Ota Y."/>
            <person name="Hattori T."/>
            <person name="Sahashi N."/>
            <person name="Liou R.F."/>
            <person name="Kikuchi T."/>
            <person name="Tsai I.J."/>
        </authorList>
    </citation>
    <scope>NUCLEOTIDE SEQUENCE [LARGE SCALE GENOMIC DNA]</scope>
    <source>
        <strain evidence="10 11">FFPRI411160</strain>
    </source>
</reference>
<feature type="compositionally biased region" description="Polar residues" evidence="7">
    <location>
        <begin position="1328"/>
        <end position="1346"/>
    </location>
</feature>
<keyword evidence="11" id="KW-1185">Reference proteome</keyword>
<feature type="domain" description="SUN" evidence="9">
    <location>
        <begin position="551"/>
        <end position="723"/>
    </location>
</feature>
<dbReference type="InterPro" id="IPR045120">
    <property type="entry name" value="Suco/Slp1-like"/>
</dbReference>
<dbReference type="SUPFAM" id="SSF51395">
    <property type="entry name" value="FMN-linked oxidoreductases"/>
    <property type="match status" value="1"/>
</dbReference>
<dbReference type="Pfam" id="PF07738">
    <property type="entry name" value="Sad1_UNC"/>
    <property type="match status" value="1"/>
</dbReference>
<keyword evidence="6" id="KW-0175">Coiled coil</keyword>
<feature type="region of interest" description="Disordered" evidence="7">
    <location>
        <begin position="1241"/>
        <end position="1375"/>
    </location>
</feature>
<comment type="cofactor">
    <cofactor evidence="1">
        <name>FMN</name>
        <dbReference type="ChEBI" id="CHEBI:58210"/>
    </cofactor>
</comment>
<evidence type="ECO:0000259" key="8">
    <source>
        <dbReference type="PROSITE" id="PS51349"/>
    </source>
</evidence>
<gene>
    <name evidence="10" type="ORF">PNOK_0704300</name>
</gene>
<dbReference type="InParanoid" id="A0A286UBQ5"/>
<dbReference type="InterPro" id="IPR000262">
    <property type="entry name" value="FMN-dep_DH"/>
</dbReference>
<dbReference type="EMBL" id="NBII01000007">
    <property type="protein sequence ID" value="PAV16979.1"/>
    <property type="molecule type" value="Genomic_DNA"/>
</dbReference>
<keyword evidence="5" id="KW-0472">Membrane</keyword>
<dbReference type="GO" id="GO:0012505">
    <property type="term" value="C:endomembrane system"/>
    <property type="evidence" value="ECO:0007669"/>
    <property type="project" value="UniProtKB-SubCell"/>
</dbReference>
<organism evidence="10 11">
    <name type="scientific">Pyrrhoderma noxium</name>
    <dbReference type="NCBI Taxonomy" id="2282107"/>
    <lineage>
        <taxon>Eukaryota</taxon>
        <taxon>Fungi</taxon>
        <taxon>Dikarya</taxon>
        <taxon>Basidiomycota</taxon>
        <taxon>Agaricomycotina</taxon>
        <taxon>Agaricomycetes</taxon>
        <taxon>Hymenochaetales</taxon>
        <taxon>Hymenochaetaceae</taxon>
        <taxon>Pyrrhoderma</taxon>
    </lineage>
</organism>
<feature type="domain" description="FMN hydroxy acid dehydrogenase" evidence="8">
    <location>
        <begin position="34"/>
        <end position="439"/>
    </location>
</feature>
<evidence type="ECO:0000256" key="1">
    <source>
        <dbReference type="ARBA" id="ARBA00001917"/>
    </source>
</evidence>
<evidence type="ECO:0000259" key="9">
    <source>
        <dbReference type="PROSITE" id="PS51469"/>
    </source>
</evidence>
<name>A0A286UBQ5_9AGAM</name>
<dbReference type="GO" id="GO:0005737">
    <property type="term" value="C:cytoplasm"/>
    <property type="evidence" value="ECO:0007669"/>
    <property type="project" value="TreeGrafter"/>
</dbReference>
<evidence type="ECO:0000256" key="2">
    <source>
        <dbReference type="ARBA" id="ARBA00004308"/>
    </source>
</evidence>
<dbReference type="STRING" id="2282107.A0A286UBQ5"/>
<feature type="compositionally biased region" description="Basic and acidic residues" evidence="7">
    <location>
        <begin position="1282"/>
        <end position="1304"/>
    </location>
</feature>
<dbReference type="PROSITE" id="PS51349">
    <property type="entry name" value="FMN_HYDROXY_ACID_DH_2"/>
    <property type="match status" value="1"/>
</dbReference>
<feature type="coiled-coil region" evidence="6">
    <location>
        <begin position="946"/>
        <end position="1012"/>
    </location>
</feature>
<dbReference type="InterPro" id="IPR008259">
    <property type="entry name" value="FMN_hydac_DH_AS"/>
</dbReference>
<dbReference type="OrthoDB" id="25826at2759"/>
<dbReference type="PROSITE" id="PS51469">
    <property type="entry name" value="SUN"/>
    <property type="match status" value="1"/>
</dbReference>
<evidence type="ECO:0000256" key="4">
    <source>
        <dbReference type="ARBA" id="ARBA00022989"/>
    </source>
</evidence>
<dbReference type="Gene3D" id="3.20.20.70">
    <property type="entry name" value="Aldolase class I"/>
    <property type="match status" value="1"/>
</dbReference>
<evidence type="ECO:0000256" key="3">
    <source>
        <dbReference type="ARBA" id="ARBA00022692"/>
    </source>
</evidence>
<evidence type="ECO:0000256" key="6">
    <source>
        <dbReference type="SAM" id="Coils"/>
    </source>
</evidence>
<dbReference type="GO" id="GO:0034975">
    <property type="term" value="P:protein folding in endoplasmic reticulum"/>
    <property type="evidence" value="ECO:0007669"/>
    <property type="project" value="TreeGrafter"/>
</dbReference>
<feature type="compositionally biased region" description="Polar residues" evidence="7">
    <location>
        <begin position="1189"/>
        <end position="1200"/>
    </location>
</feature>
<feature type="compositionally biased region" description="Polar residues" evidence="7">
    <location>
        <begin position="1155"/>
        <end position="1165"/>
    </location>
</feature>
<feature type="compositionally biased region" description="Low complexity" evidence="7">
    <location>
        <begin position="553"/>
        <end position="562"/>
    </location>
</feature>
<feature type="region of interest" description="Disordered" evidence="7">
    <location>
        <begin position="1117"/>
        <end position="1200"/>
    </location>
</feature>
<dbReference type="PANTHER" id="PTHR12953:SF0">
    <property type="entry name" value="SUN DOMAIN-CONTAINING OSSIFICATION FACTOR"/>
    <property type="match status" value="1"/>
</dbReference>
<feature type="compositionally biased region" description="Polar residues" evidence="7">
    <location>
        <begin position="522"/>
        <end position="539"/>
    </location>
</feature>
<dbReference type="InterPro" id="IPR012919">
    <property type="entry name" value="SUN_dom"/>
</dbReference>
<evidence type="ECO:0000313" key="11">
    <source>
        <dbReference type="Proteomes" id="UP000217199"/>
    </source>
</evidence>
<comment type="subcellular location">
    <subcellularLocation>
        <location evidence="2">Endomembrane system</location>
    </subcellularLocation>
</comment>
<keyword evidence="3" id="KW-0812">Transmembrane</keyword>
<sequence>MVNSGGKTVSQTEALAVSNKWSKYMIDTYQEKRVPLLSTVSVKGIEELAKEKMKDRMDAYLYVFGSAGTNSTERFNREAFSEWRIVPRMLHDATLRNVDITIFGKKYPSPLFIAPIGVQGILHPEAELASARAAGTLGVPFIMSSASTRSIEEVAQANGEGSARWYQLYWPRTEEITESLLKRAKASGFTTLVVTLDTMTIGWRPHDLDTTYLPFSHATGCAIGLTDPVFMKRMGVEVWPSGKHVEFPYDPQTLEERAKQGDEEIKLRKVLGRAWLAETNSGTYRTWDDLKILKKYWDGPIVLKGIQSVEDAEIAVDWVDGIVVSNHGGRQVDGGIASLDALSSIGLSTKICAAQAAGKFTVLFDSGIRTGSDIIKALALGAQAVLLGRPFMYGLCLAGEAGVAEQSRQRRFLKRGAPTFGLFQIVDRECIMYRPFRLPGGFILFISFLLTTSLSTLAEPITSLDPFREIAKYVHKEPEQPVCCLTPLTSSEPTEEILSFEDWKAKQELLLHNEQAQVDNAKASTSPNAVGGHSSTEAQQEPPDSGGINVEGSIHSSSSFISPEPLQPAHSRVPLTDRFNYASLDCSARVYQAHRSARSPAAVLSSKKDKYLLSPCQTPEEKFLVIELCDDIRIDTVQLANFEFFSGVFKDFSVSVARTYPENPRDWTPAGTYRAKNVRGIQSFHTPVSLRDFYRYIRIDFHSYFGNEYYCPISLLRVYGLTHLEQWKWEVWETEYEARQGENAIRSISSGPNQIVDDIVKLSKEATEEVDNHNIGSNVSSKLDSSFTDSVIPATTLSESSPTSTSSTKIGSAVSSDTITPHILSSTAENLSLPESELMKVDDPTIHNIISASTFEPLSSNTVEIDVSISELTHEVLDTASSANTFITPDVTVKAGEMTQVSSSSVPTVIPHDSRAVPAGVTSGESIYRTIMTRLNLLEGNSTLYLRYVEEQTRSMRDALRRLEEDLGRIEGIGRIQSQHLQKALNDWDRQRRRLEREHNDLQTRLNYLTDEVILEKRLGIAQLFLLLTVLVFMALTRGSRGDPIIAPRAASRRDSLREWGKRHLSSFGSGEWTMKVTKRSPADAPADFKKKPLYSRIEDKEKMRAAGERFKEGNTHFAQRTPENVSAPPIKYRTPSEIRAPHPRQAAVSHRPKTPTSASHTARSSGLLLHSVPGPSTPGRPKLRRTSSHNSPITISHPQSISTITSIPVSAKKWAKSAHLHEMRKGVKHAHKQAYTSLSSKGIEAQSDHRNSSLTWEGQKNGLKMGSDTGLIWPENSDGAQGRRKDQGEYKVDDSFEDRDSSRRLPLSVSPLQNRTRSREGRGAQPKLNTLGSPWHEQSGNNHAGNRNIIDLGTESESWIDTDIEGSVDEHSPL</sequence>
<feature type="compositionally biased region" description="Acidic residues" evidence="7">
    <location>
        <begin position="1359"/>
        <end position="1368"/>
    </location>
</feature>
<dbReference type="GO" id="GO:0016491">
    <property type="term" value="F:oxidoreductase activity"/>
    <property type="evidence" value="ECO:0007669"/>
    <property type="project" value="InterPro"/>
</dbReference>
<evidence type="ECO:0000256" key="7">
    <source>
        <dbReference type="SAM" id="MobiDB-lite"/>
    </source>
</evidence>
<protein>
    <submittedName>
        <fullName evidence="10">FMN-dependent alpha-hydroxy acid dehydrogenase</fullName>
    </submittedName>
</protein>